<sequence>ELGMEGATTLVLMGRTGNGKSSTGNSILGYNAFKSVWSFTSVTKECKLESRTCKNGRVVNVVDTPGLFDTKSSKDFIDREIVKCINLAKNGVNAVLLAVSLSNRFTKEETNVLDQLQMLFGPRIVNYMVVVFTGGDHLERRGMTLEEHLNNCPKNLTDLLRQCNWRMVVFDNKNTSETKKEKQITELLKQVDKIIEENERKPYSNELFEQAQEMASKLYYMQDMEISYAEKIKRLNEM</sequence>
<evidence type="ECO:0000313" key="6">
    <source>
        <dbReference type="Proteomes" id="UP000824469"/>
    </source>
</evidence>
<name>A0AA38GWI7_TAXCH</name>
<accession>A0AA38GWI7</accession>
<evidence type="ECO:0000256" key="1">
    <source>
        <dbReference type="ARBA" id="ARBA00008535"/>
    </source>
</evidence>
<dbReference type="AlphaFoldDB" id="A0AA38GWI7"/>
<dbReference type="InterPro" id="IPR006703">
    <property type="entry name" value="G_AIG1"/>
</dbReference>
<feature type="domain" description="AIG1-type G" evidence="4">
    <location>
        <begin position="5"/>
        <end position="212"/>
    </location>
</feature>
<protein>
    <recommendedName>
        <fullName evidence="4">AIG1-type G domain-containing protein</fullName>
    </recommendedName>
</protein>
<dbReference type="FunFam" id="3.40.50.300:FF:000840">
    <property type="entry name" value="Immune-associated nucleotide-binding protein 9"/>
    <property type="match status" value="1"/>
</dbReference>
<evidence type="ECO:0000256" key="2">
    <source>
        <dbReference type="ARBA" id="ARBA00022741"/>
    </source>
</evidence>
<dbReference type="CDD" id="cd01852">
    <property type="entry name" value="AIG1"/>
    <property type="match status" value="1"/>
</dbReference>
<dbReference type="InterPro" id="IPR027417">
    <property type="entry name" value="P-loop_NTPase"/>
</dbReference>
<dbReference type="PANTHER" id="PTHR10903">
    <property type="entry name" value="GTPASE, IMAP FAMILY MEMBER-RELATED"/>
    <property type="match status" value="1"/>
</dbReference>
<dbReference type="InterPro" id="IPR045058">
    <property type="entry name" value="GIMA/IAN/Toc"/>
</dbReference>
<dbReference type="Proteomes" id="UP000824469">
    <property type="component" value="Unassembled WGS sequence"/>
</dbReference>
<evidence type="ECO:0000259" key="4">
    <source>
        <dbReference type="PROSITE" id="PS51720"/>
    </source>
</evidence>
<dbReference type="Pfam" id="PF04548">
    <property type="entry name" value="AIG1"/>
    <property type="match status" value="1"/>
</dbReference>
<dbReference type="OMA" id="CDEQEEV"/>
<dbReference type="SUPFAM" id="SSF52540">
    <property type="entry name" value="P-loop containing nucleoside triphosphate hydrolases"/>
    <property type="match status" value="1"/>
</dbReference>
<feature type="non-terminal residue" evidence="5">
    <location>
        <position position="1"/>
    </location>
</feature>
<keyword evidence="3" id="KW-0342">GTP-binding</keyword>
<evidence type="ECO:0000256" key="3">
    <source>
        <dbReference type="ARBA" id="ARBA00023134"/>
    </source>
</evidence>
<dbReference type="Gene3D" id="3.40.50.300">
    <property type="entry name" value="P-loop containing nucleotide triphosphate hydrolases"/>
    <property type="match status" value="1"/>
</dbReference>
<keyword evidence="2" id="KW-0547">Nucleotide-binding</keyword>
<dbReference type="PROSITE" id="PS51720">
    <property type="entry name" value="G_AIG1"/>
    <property type="match status" value="1"/>
</dbReference>
<dbReference type="PANTHER" id="PTHR10903:SF184">
    <property type="entry name" value="GTP-BINDING PROTEIN A"/>
    <property type="match status" value="1"/>
</dbReference>
<comment type="similarity">
    <text evidence="1">Belongs to the TRAFAC class TrmE-Era-EngA-EngB-Septin-like GTPase superfamily. AIG1/Toc34/Toc159-like paraseptin GTPase family. IAN subfamily.</text>
</comment>
<organism evidence="5 6">
    <name type="scientific">Taxus chinensis</name>
    <name type="common">Chinese yew</name>
    <name type="synonym">Taxus wallichiana var. chinensis</name>
    <dbReference type="NCBI Taxonomy" id="29808"/>
    <lineage>
        <taxon>Eukaryota</taxon>
        <taxon>Viridiplantae</taxon>
        <taxon>Streptophyta</taxon>
        <taxon>Embryophyta</taxon>
        <taxon>Tracheophyta</taxon>
        <taxon>Spermatophyta</taxon>
        <taxon>Pinopsida</taxon>
        <taxon>Pinidae</taxon>
        <taxon>Conifers II</taxon>
        <taxon>Cupressales</taxon>
        <taxon>Taxaceae</taxon>
        <taxon>Taxus</taxon>
    </lineage>
</organism>
<keyword evidence="6" id="KW-1185">Reference proteome</keyword>
<reference evidence="5 6" key="1">
    <citation type="journal article" date="2021" name="Nat. Plants">
        <title>The Taxus genome provides insights into paclitaxel biosynthesis.</title>
        <authorList>
            <person name="Xiong X."/>
            <person name="Gou J."/>
            <person name="Liao Q."/>
            <person name="Li Y."/>
            <person name="Zhou Q."/>
            <person name="Bi G."/>
            <person name="Li C."/>
            <person name="Du R."/>
            <person name="Wang X."/>
            <person name="Sun T."/>
            <person name="Guo L."/>
            <person name="Liang H."/>
            <person name="Lu P."/>
            <person name="Wu Y."/>
            <person name="Zhang Z."/>
            <person name="Ro D.K."/>
            <person name="Shang Y."/>
            <person name="Huang S."/>
            <person name="Yan J."/>
        </authorList>
    </citation>
    <scope>NUCLEOTIDE SEQUENCE [LARGE SCALE GENOMIC DNA]</scope>
    <source>
        <strain evidence="5">Ta-2019</strain>
    </source>
</reference>
<dbReference type="GO" id="GO:0005525">
    <property type="term" value="F:GTP binding"/>
    <property type="evidence" value="ECO:0007669"/>
    <property type="project" value="UniProtKB-KW"/>
</dbReference>
<feature type="non-terminal residue" evidence="5">
    <location>
        <position position="238"/>
    </location>
</feature>
<proteinExistence type="inferred from homology"/>
<gene>
    <name evidence="5" type="ORF">KI387_002525</name>
</gene>
<dbReference type="EMBL" id="JAHRHJ020000001">
    <property type="protein sequence ID" value="KAH9330417.1"/>
    <property type="molecule type" value="Genomic_DNA"/>
</dbReference>
<comment type="caution">
    <text evidence="5">The sequence shown here is derived from an EMBL/GenBank/DDBJ whole genome shotgun (WGS) entry which is preliminary data.</text>
</comment>
<evidence type="ECO:0000313" key="5">
    <source>
        <dbReference type="EMBL" id="KAH9330417.1"/>
    </source>
</evidence>